<sequence length="253" mass="26991">MSIGSEADLAALKRVGEVVKETLATLKRHVRVGVTTAELDRVAGAVFSRYGAKSAPAQVYGFPGTVLISVNDEVVHGVPGLRRLNQGDIVKLDVTPELGGYVADAAVTVIVAAEPKDRQRLRLAQCAARALQAAMNVARVGTPLRLLGEVIENEVRREGFSIIPELCGHGVGRTIHEAPEVIPNYPDKRMRGTLREGMVITLEPIIAVGTGVQFTHCYTDADGWTIKTVDGSVAAHFEHSLVITEGAPLCLTA</sequence>
<dbReference type="GO" id="GO:0006508">
    <property type="term" value="P:proteolysis"/>
    <property type="evidence" value="ECO:0007669"/>
    <property type="project" value="UniProtKB-KW"/>
</dbReference>
<comment type="function">
    <text evidence="1 6">Removes the N-terminal methionine from nascent proteins. The N-terminal methionine is often cleaved when the second residue in the primary sequence is small and uncharged (Met-Ala-, Cys, Gly, Pro, Ser, Thr, or Val). Requires deformylation of the N(alpha)-formylated initiator methionine before it can be hydrolyzed.</text>
</comment>
<keyword evidence="2 6" id="KW-0031">Aminopeptidase</keyword>
<dbReference type="InterPro" id="IPR001714">
    <property type="entry name" value="Pept_M24_MAP"/>
</dbReference>
<dbReference type="GO" id="GO:0046872">
    <property type="term" value="F:metal ion binding"/>
    <property type="evidence" value="ECO:0007669"/>
    <property type="project" value="UniProtKB-UniRule"/>
</dbReference>
<dbReference type="GO" id="GO:0004239">
    <property type="term" value="F:initiator methionyl aminopeptidase activity"/>
    <property type="evidence" value="ECO:0007669"/>
    <property type="project" value="UniProtKB-UniRule"/>
</dbReference>
<dbReference type="CDD" id="cd01086">
    <property type="entry name" value="MetAP1"/>
    <property type="match status" value="1"/>
</dbReference>
<evidence type="ECO:0000256" key="4">
    <source>
        <dbReference type="ARBA" id="ARBA00022723"/>
    </source>
</evidence>
<evidence type="ECO:0000256" key="7">
    <source>
        <dbReference type="RuleBase" id="RU003653"/>
    </source>
</evidence>
<feature type="binding site" evidence="6">
    <location>
        <position position="176"/>
    </location>
    <ligand>
        <name>substrate</name>
    </ligand>
</feature>
<dbReference type="GO" id="GO:0070006">
    <property type="term" value="F:metalloaminopeptidase activity"/>
    <property type="evidence" value="ECO:0007669"/>
    <property type="project" value="UniProtKB-UniRule"/>
</dbReference>
<keyword evidence="3 6" id="KW-0645">Protease</keyword>
<dbReference type="PANTHER" id="PTHR43330">
    <property type="entry name" value="METHIONINE AMINOPEPTIDASE"/>
    <property type="match status" value="1"/>
</dbReference>
<evidence type="ECO:0000256" key="1">
    <source>
        <dbReference type="ARBA" id="ARBA00002521"/>
    </source>
</evidence>
<feature type="binding site" evidence="6">
    <location>
        <position position="238"/>
    </location>
    <ligand>
        <name>a divalent metal cation</name>
        <dbReference type="ChEBI" id="CHEBI:60240"/>
        <label>1</label>
    </ligand>
</feature>
<dbReference type="EC" id="3.4.11.18" evidence="6 7"/>
<keyword evidence="5 6" id="KW-0378">Hydrolase</keyword>
<evidence type="ECO:0000313" key="9">
    <source>
        <dbReference type="EMBL" id="CAA9584679.1"/>
    </source>
</evidence>
<evidence type="ECO:0000256" key="6">
    <source>
        <dbReference type="HAMAP-Rule" id="MF_01974"/>
    </source>
</evidence>
<dbReference type="InterPro" id="IPR000994">
    <property type="entry name" value="Pept_M24"/>
</dbReference>
<comment type="catalytic activity">
    <reaction evidence="6 7">
        <text>Release of N-terminal amino acids, preferentially methionine, from peptides and arylamides.</text>
        <dbReference type="EC" id="3.4.11.18"/>
    </reaction>
</comment>
<proteinExistence type="inferred from homology"/>
<dbReference type="PRINTS" id="PR00599">
    <property type="entry name" value="MAPEPTIDASE"/>
</dbReference>
<feature type="binding site" evidence="6">
    <location>
        <position position="93"/>
    </location>
    <ligand>
        <name>a divalent metal cation</name>
        <dbReference type="ChEBI" id="CHEBI:60240"/>
        <label>1</label>
    </ligand>
</feature>
<keyword evidence="4 6" id="KW-0479">Metal-binding</keyword>
<comment type="cofactor">
    <cofactor evidence="6">
        <name>Co(2+)</name>
        <dbReference type="ChEBI" id="CHEBI:48828"/>
    </cofactor>
    <cofactor evidence="6">
        <name>Zn(2+)</name>
        <dbReference type="ChEBI" id="CHEBI:29105"/>
    </cofactor>
    <cofactor evidence="6">
        <name>Mn(2+)</name>
        <dbReference type="ChEBI" id="CHEBI:29035"/>
    </cofactor>
    <cofactor evidence="6">
        <name>Fe(2+)</name>
        <dbReference type="ChEBI" id="CHEBI:29033"/>
    </cofactor>
    <text evidence="6">Binds 2 divalent metal cations per subunit. Has a high-affinity and a low affinity metal-binding site. The true nature of the physiological cofactor is under debate. The enzyme is active with cobalt, zinc, manganese or divalent iron ions. Most likely, methionine aminopeptidases function as mononuclear Fe(2+)-metalloproteases under physiological conditions, and the catalytically relevant metal-binding site has been assigned to the histidine-containing high-affinity site.</text>
</comment>
<feature type="binding site" evidence="6">
    <location>
        <position position="76"/>
    </location>
    <ligand>
        <name>substrate</name>
    </ligand>
</feature>
<feature type="domain" description="Peptidase M24" evidence="8">
    <location>
        <begin position="11"/>
        <end position="245"/>
    </location>
</feature>
<dbReference type="NCBIfam" id="TIGR00500">
    <property type="entry name" value="met_pdase_I"/>
    <property type="match status" value="1"/>
</dbReference>
<dbReference type="AlphaFoldDB" id="A0A6J4VT61"/>
<accession>A0A6J4VT61</accession>
<evidence type="ECO:0000259" key="8">
    <source>
        <dbReference type="Pfam" id="PF00557"/>
    </source>
</evidence>
<dbReference type="InterPro" id="IPR036005">
    <property type="entry name" value="Creatinase/aminopeptidase-like"/>
</dbReference>
<name>A0A6J4VT61_9DEIN</name>
<evidence type="ECO:0000256" key="2">
    <source>
        <dbReference type="ARBA" id="ARBA00022438"/>
    </source>
</evidence>
<dbReference type="EMBL" id="CADCWP010000299">
    <property type="protein sequence ID" value="CAA9584679.1"/>
    <property type="molecule type" value="Genomic_DNA"/>
</dbReference>
<dbReference type="InterPro" id="IPR002467">
    <property type="entry name" value="Pept_M24A_MAP1"/>
</dbReference>
<organism evidence="9">
    <name type="scientific">uncultured Truepera sp</name>
    <dbReference type="NCBI Taxonomy" id="543023"/>
    <lineage>
        <taxon>Bacteria</taxon>
        <taxon>Thermotogati</taxon>
        <taxon>Deinococcota</taxon>
        <taxon>Deinococci</taxon>
        <taxon>Trueperales</taxon>
        <taxon>Trueperaceae</taxon>
        <taxon>Truepera</taxon>
        <taxon>environmental samples</taxon>
    </lineage>
</organism>
<dbReference type="HAMAP" id="MF_01974">
    <property type="entry name" value="MetAP_1"/>
    <property type="match status" value="1"/>
</dbReference>
<reference evidence="9" key="1">
    <citation type="submission" date="2020-02" db="EMBL/GenBank/DDBJ databases">
        <authorList>
            <person name="Meier V. D."/>
        </authorList>
    </citation>
    <scope>NUCLEOTIDE SEQUENCE</scope>
    <source>
        <strain evidence="9">AVDCRST_MAG86</strain>
    </source>
</reference>
<feature type="binding site" evidence="6">
    <location>
        <position position="104"/>
    </location>
    <ligand>
        <name>a divalent metal cation</name>
        <dbReference type="ChEBI" id="CHEBI:60240"/>
        <label>2</label>
        <note>catalytic</note>
    </ligand>
</feature>
<evidence type="ECO:0000256" key="5">
    <source>
        <dbReference type="ARBA" id="ARBA00022801"/>
    </source>
</evidence>
<dbReference type="Pfam" id="PF00557">
    <property type="entry name" value="Peptidase_M24"/>
    <property type="match status" value="1"/>
</dbReference>
<feature type="binding site" evidence="6">
    <location>
        <position position="203"/>
    </location>
    <ligand>
        <name>a divalent metal cation</name>
        <dbReference type="ChEBI" id="CHEBI:60240"/>
        <label>2</label>
        <note>catalytic</note>
    </ligand>
</feature>
<feature type="binding site" evidence="6">
    <location>
        <position position="238"/>
    </location>
    <ligand>
        <name>a divalent metal cation</name>
        <dbReference type="ChEBI" id="CHEBI:60240"/>
        <label>2</label>
        <note>catalytic</note>
    </ligand>
</feature>
<dbReference type="PANTHER" id="PTHR43330:SF13">
    <property type="entry name" value="METHIONINE AMINOPEPTIDASE 2"/>
    <property type="match status" value="1"/>
</dbReference>
<dbReference type="SUPFAM" id="SSF55920">
    <property type="entry name" value="Creatinase/aminopeptidase"/>
    <property type="match status" value="1"/>
</dbReference>
<protein>
    <recommendedName>
        <fullName evidence="6 7">Methionine aminopeptidase</fullName>
        <shortName evidence="6">MAP</shortName>
        <shortName evidence="6">MetAP</shortName>
        <ecNumber evidence="6 7">3.4.11.18</ecNumber>
    </recommendedName>
    <alternativeName>
        <fullName evidence="6">Peptidase M</fullName>
    </alternativeName>
</protein>
<gene>
    <name evidence="6" type="primary">map</name>
    <name evidence="9" type="ORF">AVDCRST_MAG86-3325</name>
</gene>
<dbReference type="Gene3D" id="3.90.230.10">
    <property type="entry name" value="Creatinase/methionine aminopeptidase superfamily"/>
    <property type="match status" value="1"/>
</dbReference>
<comment type="subunit">
    <text evidence="6">Monomer.</text>
</comment>
<evidence type="ECO:0000256" key="3">
    <source>
        <dbReference type="ARBA" id="ARBA00022670"/>
    </source>
</evidence>
<comment type="similarity">
    <text evidence="6">Belongs to the peptidase M24A family. Methionine aminopeptidase type 1 subfamily.</text>
</comment>
<feature type="binding site" evidence="6">
    <location>
        <position position="104"/>
    </location>
    <ligand>
        <name>a divalent metal cation</name>
        <dbReference type="ChEBI" id="CHEBI:60240"/>
        <label>1</label>
    </ligand>
</feature>
<feature type="binding site" evidence="6">
    <location>
        <position position="169"/>
    </location>
    <ligand>
        <name>a divalent metal cation</name>
        <dbReference type="ChEBI" id="CHEBI:60240"/>
        <label>2</label>
        <note>catalytic</note>
    </ligand>
</feature>